<reference evidence="1" key="2">
    <citation type="submission" date="2021-08" db="EMBL/GenBank/DDBJ databases">
        <authorList>
            <person name="Gostincar C."/>
            <person name="Sun X."/>
            <person name="Song Z."/>
            <person name="Gunde-Cimerman N."/>
        </authorList>
    </citation>
    <scope>NUCLEOTIDE SEQUENCE</scope>
    <source>
        <strain evidence="1">EXF-9298</strain>
    </source>
</reference>
<sequence>MRFENWDILLFPQVSSTPIQEFRTECFGIVTPIGLSPTLNAYIPSLPHGTPFKISLHSWSKPVISSPGFVRGNRIILAMHIAIDGKTVAVQKINPDGNFPHLVFNTPASRLFFPPFHRAMRDQLQLHVADNVGRITVCLSEGYFYEAAGIGKHHFSPVKDIITFKWIHAPQNLLRKAGVAWPDRRLSIKSEDTFGCGFVPHMSYPVDTQATSSEDSKFIVPPSVPPSGIDEPLSYPSSTTPLQALDQVFTESDHLDFTDMTASSDFSTEYTFGAPLSDSIHAPQSGTQQTQMTRLPSDQIREIANAIVPELIERGVAMLDGSSDTPPPGRGSMRNVSDVSMHTACDQYPACVVDAPDGKDVLHVPRKTVAIPTRIPKSRKRVGNATDYHPAKTIARSMRTHFTMAPEAEMLRLSMQNRAET</sequence>
<reference evidence="1" key="1">
    <citation type="journal article" date="2021" name="J Fungi (Basel)">
        <title>Virulence traits and population genomics of the black yeast Aureobasidium melanogenum.</title>
        <authorList>
            <person name="Cernosa A."/>
            <person name="Sun X."/>
            <person name="Gostincar C."/>
            <person name="Fang C."/>
            <person name="Gunde-Cimerman N."/>
            <person name="Song Z."/>
        </authorList>
    </citation>
    <scope>NUCLEOTIDE SEQUENCE</scope>
    <source>
        <strain evidence="1">EXF-9298</strain>
    </source>
</reference>
<dbReference type="Proteomes" id="UP000729357">
    <property type="component" value="Unassembled WGS sequence"/>
</dbReference>
<name>A0A9P8JTE3_AURME</name>
<comment type="caution">
    <text evidence="1">The sequence shown here is derived from an EMBL/GenBank/DDBJ whole genome shotgun (WGS) entry which is preliminary data.</text>
</comment>
<dbReference type="EMBL" id="JAHFXS010001595">
    <property type="protein sequence ID" value="KAG9976607.1"/>
    <property type="molecule type" value="Genomic_DNA"/>
</dbReference>
<evidence type="ECO:0000313" key="1">
    <source>
        <dbReference type="EMBL" id="KAG9976607.1"/>
    </source>
</evidence>
<gene>
    <name evidence="1" type="ORF">KCU98_g10615</name>
</gene>
<evidence type="ECO:0000313" key="2">
    <source>
        <dbReference type="Proteomes" id="UP000729357"/>
    </source>
</evidence>
<proteinExistence type="predicted"/>
<feature type="non-terminal residue" evidence="1">
    <location>
        <position position="421"/>
    </location>
</feature>
<dbReference type="AlphaFoldDB" id="A0A9P8JTE3"/>
<protein>
    <submittedName>
        <fullName evidence="1">Uncharacterized protein</fullName>
    </submittedName>
</protein>
<keyword evidence="2" id="KW-1185">Reference proteome</keyword>
<organism evidence="1 2">
    <name type="scientific">Aureobasidium melanogenum</name>
    <name type="common">Aureobasidium pullulans var. melanogenum</name>
    <dbReference type="NCBI Taxonomy" id="46634"/>
    <lineage>
        <taxon>Eukaryota</taxon>
        <taxon>Fungi</taxon>
        <taxon>Dikarya</taxon>
        <taxon>Ascomycota</taxon>
        <taxon>Pezizomycotina</taxon>
        <taxon>Dothideomycetes</taxon>
        <taxon>Dothideomycetidae</taxon>
        <taxon>Dothideales</taxon>
        <taxon>Saccotheciaceae</taxon>
        <taxon>Aureobasidium</taxon>
    </lineage>
</organism>
<accession>A0A9P8JTE3</accession>